<evidence type="ECO:0000256" key="7">
    <source>
        <dbReference type="ARBA" id="ARBA00022842"/>
    </source>
</evidence>
<feature type="transmembrane region" description="Helical" evidence="12">
    <location>
        <begin position="491"/>
        <end position="510"/>
    </location>
</feature>
<feature type="transmembrane region" description="Helical" evidence="12">
    <location>
        <begin position="696"/>
        <end position="720"/>
    </location>
</feature>
<feature type="compositionally biased region" description="Acidic residues" evidence="13">
    <location>
        <begin position="114"/>
        <end position="125"/>
    </location>
</feature>
<evidence type="ECO:0000256" key="9">
    <source>
        <dbReference type="ARBA" id="ARBA00022989"/>
    </source>
</evidence>
<reference evidence="16" key="1">
    <citation type="submission" date="2020-07" db="EMBL/GenBank/DDBJ databases">
        <authorList>
            <person name="Nieuwenhuis M."/>
            <person name="Van De Peppel L.J.J."/>
        </authorList>
    </citation>
    <scope>NUCLEOTIDE SEQUENCE</scope>
    <source>
        <strain evidence="16">AP01</strain>
        <tissue evidence="16">Mycelium</tissue>
    </source>
</reference>
<dbReference type="EC" id="7.2.2.-" evidence="12"/>
<comment type="caution">
    <text evidence="12">Lacks conserved residue(s) required for the propagation of feature annotation.</text>
</comment>
<feature type="transmembrane region" description="Helical" evidence="12">
    <location>
        <begin position="732"/>
        <end position="753"/>
    </location>
</feature>
<dbReference type="GO" id="GO:0005524">
    <property type="term" value="F:ATP binding"/>
    <property type="evidence" value="ECO:0007669"/>
    <property type="project" value="UniProtKB-UniRule"/>
</dbReference>
<evidence type="ECO:0000256" key="1">
    <source>
        <dbReference type="ARBA" id="ARBA00004141"/>
    </source>
</evidence>
<sequence length="919" mass="101157">MAPIVEPTRPTSHDYTEGASAFDITSALASSRRSRRDSQYSTIYGEDGEGVMFSGPGHSVNPSSVSRMSVLEAGRRSSETWSRSRRMSRDSARSGRRSRRSSKGSQVSRQSVEDAGDAIPEDSLTDNERTGRRRRTSLSPASRPGVFGGIAHLFSRTTGSGVETSPRRTRSQSQLSLASTSRRSRRSRQRSDAGSDYALETDDEDSDVERWGYSSGEEESDSDSLRSMAIIHDDDSIAPSMAGYDSDSPPSPSGGAYGIPLMSTDPVFGSEARIDVEIPFELQEPPPSGPPSRQTIYISDEDNTIRLIGYETVAWRFFLWRAGCVLTLGLLALLGHWFPRLWLRWVAHEKAFIDSKDGFVVIETAHRDLHLLPLRSLEYPYHITTVFPSSVPIDQVTTSAVLSSIFTKSQTNGIISEDDTLQRLLVVDYRYSRFALDPRSGLFAMIRDWRDPGVSALTSVQSGMDESVRKQRLLLFGNNEIEIEGKSTISLLVDEVIHPFYVFQIASIVLWSLDDYFYYAFCIALISITTIIATLLETKRTIKRMRDLSRFSCKTDVLIDGLWVERESFNLVPGDVINLSNSDFSFLPADLFLLSGDAIVNESMLTGESVPVSKIPIKEEDLLRWQDSKGENSKCMLYGGTKVVRIRGLITPDGSLRPALALVAHTGFNTTKGALVRSMLFPRPIGFKFYRDSVRFIGVLAGIAGLGFCFSAVQFVRIGIPWHTIVIRALDLITIVVPPALPATLSIGTSFAISRLRKVGIFCISPSRVNVAGKINVCCFDKTGTLTEDGLDILGVRGLERNMQRFGELLEDVHDLPLGTGRATFLYALSTCHSLKMVDGEIIGDPLDVKMFGFTGWTLEEGKVGGTGVVKSKRSAAEQTSLVQTVVRPPGSAQFKLEDALKGSAKVSLTRSPSLSAID</sequence>
<feature type="region of interest" description="Disordered" evidence="13">
    <location>
        <begin position="27"/>
        <end position="225"/>
    </location>
</feature>
<gene>
    <name evidence="16" type="ORF">DXG03_003146</name>
</gene>
<feature type="region of interest" description="Disordered" evidence="13">
    <location>
        <begin position="237"/>
        <end position="256"/>
    </location>
</feature>
<comment type="similarity">
    <text evidence="12">Belongs to the cation transport ATPase (P-type) (TC 3.A.3) family. Type V subfamily.</text>
</comment>
<keyword evidence="7 12" id="KW-0460">Magnesium</keyword>
<dbReference type="PANTHER" id="PTHR45630:SF8">
    <property type="entry name" value="CATION-TRANSPORTING ATPASE"/>
    <property type="match status" value="1"/>
</dbReference>
<dbReference type="InterPro" id="IPR047819">
    <property type="entry name" value="P5A-ATPase_N"/>
</dbReference>
<evidence type="ECO:0000256" key="13">
    <source>
        <dbReference type="SAM" id="MobiDB-lite"/>
    </source>
</evidence>
<feature type="domain" description="P-type ATPase A" evidence="14">
    <location>
        <begin position="554"/>
        <end position="679"/>
    </location>
</feature>
<dbReference type="GO" id="GO:0019829">
    <property type="term" value="F:ATPase-coupled monoatomic cation transmembrane transporter activity"/>
    <property type="evidence" value="ECO:0007669"/>
    <property type="project" value="UniProtKB-UniRule"/>
</dbReference>
<keyword evidence="2" id="KW-0597">Phosphoprotein</keyword>
<evidence type="ECO:0000259" key="14">
    <source>
        <dbReference type="Pfam" id="PF00122"/>
    </source>
</evidence>
<protein>
    <recommendedName>
        <fullName evidence="12">Cation-transporting ATPase</fullName>
        <ecNumber evidence="12">7.2.2.-</ecNumber>
    </recommendedName>
</protein>
<dbReference type="InterPro" id="IPR008250">
    <property type="entry name" value="ATPase_P-typ_transduc_dom_A_sf"/>
</dbReference>
<dbReference type="InterPro" id="IPR023298">
    <property type="entry name" value="ATPase_P-typ_TM_dom_sf"/>
</dbReference>
<proteinExistence type="inferred from homology"/>
<keyword evidence="17" id="KW-1185">Reference proteome</keyword>
<dbReference type="GO" id="GO:0046872">
    <property type="term" value="F:metal ion binding"/>
    <property type="evidence" value="ECO:0007669"/>
    <property type="project" value="UniProtKB-UniRule"/>
</dbReference>
<dbReference type="Gene3D" id="2.70.150.10">
    <property type="entry name" value="Calcium-transporting ATPase, cytoplasmic transduction domain A"/>
    <property type="match status" value="1"/>
</dbReference>
<keyword evidence="6 12" id="KW-0067">ATP-binding</keyword>
<comment type="catalytic activity">
    <reaction evidence="11 12">
        <text>ATP + H2O = ADP + phosphate + H(+)</text>
        <dbReference type="Rhea" id="RHEA:13065"/>
        <dbReference type="ChEBI" id="CHEBI:15377"/>
        <dbReference type="ChEBI" id="CHEBI:15378"/>
        <dbReference type="ChEBI" id="CHEBI:30616"/>
        <dbReference type="ChEBI" id="CHEBI:43474"/>
        <dbReference type="ChEBI" id="CHEBI:456216"/>
    </reaction>
</comment>
<feature type="transmembrane region" description="Helical" evidence="12">
    <location>
        <begin position="516"/>
        <end position="536"/>
    </location>
</feature>
<evidence type="ECO:0000256" key="8">
    <source>
        <dbReference type="ARBA" id="ARBA00022967"/>
    </source>
</evidence>
<evidence type="ECO:0000256" key="10">
    <source>
        <dbReference type="ARBA" id="ARBA00023136"/>
    </source>
</evidence>
<keyword evidence="4 12" id="KW-0479">Metal-binding</keyword>
<reference evidence="16" key="2">
    <citation type="submission" date="2021-10" db="EMBL/GenBank/DDBJ databases">
        <title>Phylogenomics reveals ancestral predisposition of the termite-cultivated fungus Termitomyces towards a domesticated lifestyle.</title>
        <authorList>
            <person name="Auxier B."/>
            <person name="Grum-Grzhimaylo A."/>
            <person name="Cardenas M.E."/>
            <person name="Lodge J.D."/>
            <person name="Laessoe T."/>
            <person name="Pedersen O."/>
            <person name="Smith M.E."/>
            <person name="Kuyper T.W."/>
            <person name="Franco-Molano E.A."/>
            <person name="Baroni T.J."/>
            <person name="Aanen D.K."/>
        </authorList>
    </citation>
    <scope>NUCLEOTIDE SEQUENCE</scope>
    <source>
        <strain evidence="16">AP01</strain>
        <tissue evidence="16">Mycelium</tissue>
    </source>
</reference>
<dbReference type="Gene3D" id="1.20.1110.10">
    <property type="entry name" value="Calcium-transporting ATPase, transmembrane domain"/>
    <property type="match status" value="1"/>
</dbReference>
<feature type="transmembrane region" description="Helical" evidence="12">
    <location>
        <begin position="313"/>
        <end position="334"/>
    </location>
</feature>
<evidence type="ECO:0000256" key="5">
    <source>
        <dbReference type="ARBA" id="ARBA00022741"/>
    </source>
</evidence>
<dbReference type="Pfam" id="PF00122">
    <property type="entry name" value="E1-E2_ATPase"/>
    <property type="match status" value="1"/>
</dbReference>
<dbReference type="GO" id="GO:0016020">
    <property type="term" value="C:membrane"/>
    <property type="evidence" value="ECO:0007669"/>
    <property type="project" value="UniProtKB-SubCell"/>
</dbReference>
<evidence type="ECO:0000313" key="17">
    <source>
        <dbReference type="Proteomes" id="UP000775547"/>
    </source>
</evidence>
<evidence type="ECO:0000256" key="4">
    <source>
        <dbReference type="ARBA" id="ARBA00022723"/>
    </source>
</evidence>
<dbReference type="PRINTS" id="PR00119">
    <property type="entry name" value="CATATPASE"/>
</dbReference>
<dbReference type="OrthoDB" id="48943at2759"/>
<evidence type="ECO:0000256" key="2">
    <source>
        <dbReference type="ARBA" id="ARBA00022553"/>
    </source>
</evidence>
<comment type="subcellular location">
    <subcellularLocation>
        <location evidence="1 12">Membrane</location>
        <topology evidence="1 12">Multi-pass membrane protein</topology>
    </subcellularLocation>
</comment>
<dbReference type="AlphaFoldDB" id="A0A9P7GJN0"/>
<dbReference type="InterPro" id="IPR018303">
    <property type="entry name" value="ATPase_P-typ_P_site"/>
</dbReference>
<evidence type="ECO:0000256" key="6">
    <source>
        <dbReference type="ARBA" id="ARBA00022840"/>
    </source>
</evidence>
<dbReference type="SUPFAM" id="SSF81653">
    <property type="entry name" value="Calcium ATPase, transduction domain A"/>
    <property type="match status" value="1"/>
</dbReference>
<dbReference type="InterPro" id="IPR059000">
    <property type="entry name" value="ATPase_P-type_domA"/>
</dbReference>
<keyword evidence="3 12" id="KW-0812">Transmembrane</keyword>
<dbReference type="PROSITE" id="PS00154">
    <property type="entry name" value="ATPASE_E1_E2"/>
    <property type="match status" value="1"/>
</dbReference>
<keyword evidence="10 12" id="KW-0472">Membrane</keyword>
<dbReference type="FunFam" id="1.20.1110.10:FF:000032">
    <property type="entry name" value="Cation-transporting ATPase"/>
    <property type="match status" value="1"/>
</dbReference>
<evidence type="ECO:0000313" key="16">
    <source>
        <dbReference type="EMBL" id="KAG5648535.1"/>
    </source>
</evidence>
<dbReference type="Pfam" id="PF12409">
    <property type="entry name" value="P5-ATPase"/>
    <property type="match status" value="1"/>
</dbReference>
<dbReference type="PANTHER" id="PTHR45630">
    <property type="entry name" value="CATION-TRANSPORTING ATPASE-RELATED"/>
    <property type="match status" value="1"/>
</dbReference>
<dbReference type="Proteomes" id="UP000775547">
    <property type="component" value="Unassembled WGS sequence"/>
</dbReference>
<dbReference type="GO" id="GO:0140358">
    <property type="term" value="F:P-type transmembrane transporter activity"/>
    <property type="evidence" value="ECO:0007669"/>
    <property type="project" value="InterPro"/>
</dbReference>
<dbReference type="EMBL" id="JABCKV010000002">
    <property type="protein sequence ID" value="KAG5648535.1"/>
    <property type="molecule type" value="Genomic_DNA"/>
</dbReference>
<evidence type="ECO:0000256" key="11">
    <source>
        <dbReference type="ARBA" id="ARBA00049360"/>
    </source>
</evidence>
<dbReference type="GO" id="GO:0006874">
    <property type="term" value="P:intracellular calcium ion homeostasis"/>
    <property type="evidence" value="ECO:0007669"/>
    <property type="project" value="TreeGrafter"/>
</dbReference>
<evidence type="ECO:0000256" key="12">
    <source>
        <dbReference type="RuleBase" id="RU362082"/>
    </source>
</evidence>
<evidence type="ECO:0000256" key="3">
    <source>
        <dbReference type="ARBA" id="ARBA00022692"/>
    </source>
</evidence>
<dbReference type="SUPFAM" id="SSF81665">
    <property type="entry name" value="Calcium ATPase, transmembrane domain M"/>
    <property type="match status" value="1"/>
</dbReference>
<feature type="domain" description="P5B-type ATPase N-terminal" evidence="15">
    <location>
        <begin position="301"/>
        <end position="436"/>
    </location>
</feature>
<dbReference type="InterPro" id="IPR006544">
    <property type="entry name" value="P-type_TPase_V"/>
</dbReference>
<keyword evidence="8 12" id="KW-1278">Translocase</keyword>
<evidence type="ECO:0000259" key="15">
    <source>
        <dbReference type="Pfam" id="PF12409"/>
    </source>
</evidence>
<accession>A0A9P7GJN0</accession>
<name>A0A9P7GJN0_9AGAR</name>
<comment type="caution">
    <text evidence="16">The sequence shown here is derived from an EMBL/GenBank/DDBJ whole genome shotgun (WGS) entry which is preliminary data.</text>
</comment>
<keyword evidence="5 12" id="KW-0547">Nucleotide-binding</keyword>
<organism evidence="16 17">
    <name type="scientific">Asterophora parasitica</name>
    <dbReference type="NCBI Taxonomy" id="117018"/>
    <lineage>
        <taxon>Eukaryota</taxon>
        <taxon>Fungi</taxon>
        <taxon>Dikarya</taxon>
        <taxon>Basidiomycota</taxon>
        <taxon>Agaricomycotina</taxon>
        <taxon>Agaricomycetes</taxon>
        <taxon>Agaricomycetidae</taxon>
        <taxon>Agaricales</taxon>
        <taxon>Tricholomatineae</taxon>
        <taxon>Lyophyllaceae</taxon>
        <taxon>Asterophora</taxon>
    </lineage>
</organism>
<feature type="compositionally biased region" description="Low complexity" evidence="13">
    <location>
        <begin position="171"/>
        <end position="181"/>
    </location>
</feature>
<keyword evidence="9 12" id="KW-1133">Transmembrane helix</keyword>